<dbReference type="KEGG" id="pbd:PBOR_30750"/>
<evidence type="ECO:0000256" key="3">
    <source>
        <dbReference type="PIRNR" id="PIRNR001365"/>
    </source>
</evidence>
<reference evidence="6" key="1">
    <citation type="submission" date="2014-08" db="EMBL/GenBank/DDBJ databases">
        <title>Comparative genomics of the Paenibacillus odorifer group.</title>
        <authorList>
            <person name="den Bakker H.C."/>
            <person name="Tsai Y.-C.Y.-C."/>
            <person name="Martin N."/>
            <person name="Korlach J."/>
            <person name="Wiedmann M."/>
        </authorList>
    </citation>
    <scope>NUCLEOTIDE SEQUENCE [LARGE SCALE GENOMIC DNA]</scope>
    <source>
        <strain evidence="6">DSM 13188</strain>
    </source>
</reference>
<dbReference type="SUPFAM" id="SSF51569">
    <property type="entry name" value="Aldolase"/>
    <property type="match status" value="1"/>
</dbReference>
<dbReference type="CDD" id="cd00408">
    <property type="entry name" value="DHDPS-like"/>
    <property type="match status" value="1"/>
</dbReference>
<evidence type="ECO:0000313" key="7">
    <source>
        <dbReference type="Proteomes" id="UP000029518"/>
    </source>
</evidence>
<dbReference type="InterPro" id="IPR002220">
    <property type="entry name" value="DapA-like"/>
</dbReference>
<dbReference type="PANTHER" id="PTHR12128:SF66">
    <property type="entry name" value="4-HYDROXY-2-OXOGLUTARATE ALDOLASE, MITOCHONDRIAL"/>
    <property type="match status" value="1"/>
</dbReference>
<name>A0A089LNS1_PAEBO</name>
<dbReference type="HOGENOM" id="CLU_049343_1_0_9"/>
<dbReference type="RefSeq" id="WP_042217438.1">
    <property type="nucleotide sequence ID" value="NZ_CP009285.1"/>
</dbReference>
<dbReference type="Pfam" id="PF00701">
    <property type="entry name" value="DHDPS"/>
    <property type="match status" value="1"/>
</dbReference>
<dbReference type="AlphaFoldDB" id="A0A089LNS1"/>
<keyword evidence="7" id="KW-1185">Reference proteome</keyword>
<organism evidence="6 7">
    <name type="scientific">Paenibacillus borealis</name>
    <dbReference type="NCBI Taxonomy" id="160799"/>
    <lineage>
        <taxon>Bacteria</taxon>
        <taxon>Bacillati</taxon>
        <taxon>Bacillota</taxon>
        <taxon>Bacilli</taxon>
        <taxon>Bacillales</taxon>
        <taxon>Paenibacillaceae</taxon>
        <taxon>Paenibacillus</taxon>
    </lineage>
</organism>
<evidence type="ECO:0000256" key="2">
    <source>
        <dbReference type="ARBA" id="ARBA00023239"/>
    </source>
</evidence>
<dbReference type="EMBL" id="CP009285">
    <property type="protein sequence ID" value="AIQ60823.1"/>
    <property type="molecule type" value="Genomic_DNA"/>
</dbReference>
<comment type="similarity">
    <text evidence="1 3">Belongs to the DapA family.</text>
</comment>
<sequence length="265" mass="29582">MKNLNVAIPTPFREDESLHVDGFKAIVDYQKQNGIESLLVSGSTGEQHSMSIEERLQIIEYFDQQRFRDIELIFGASAIRTRDAVRLVKALEDSVIDVILIGFPPYIRPTQQQAVAYVEELLSHTTKQVALYNNPGRTGFDLTPEALHSLINRYPNIVGYKETGDLQRHLRLTYPDYFIMFAAGDVNLVGNFVTGGCNGLSSVAGNIYPQQIKHTVDQLLQHEPVDAEPIEALVSRVISGHAIMNIKQHYNSLGIHAGVCRAPLI</sequence>
<dbReference type="SMART" id="SM01130">
    <property type="entry name" value="DHDPS"/>
    <property type="match status" value="1"/>
</dbReference>
<accession>A0A089LNS1</accession>
<keyword evidence="2 3" id="KW-0456">Lyase</keyword>
<evidence type="ECO:0000313" key="6">
    <source>
        <dbReference type="EMBL" id="AIQ60823.1"/>
    </source>
</evidence>
<proteinExistence type="inferred from homology"/>
<evidence type="ECO:0000256" key="5">
    <source>
        <dbReference type="PIRSR" id="PIRSR001365-2"/>
    </source>
</evidence>
<dbReference type="Proteomes" id="UP000029518">
    <property type="component" value="Chromosome"/>
</dbReference>
<dbReference type="OrthoDB" id="9771791at2"/>
<protein>
    <submittedName>
        <fullName evidence="6">Dihydrodipicolinate synthase</fullName>
    </submittedName>
</protein>
<dbReference type="PANTHER" id="PTHR12128">
    <property type="entry name" value="DIHYDRODIPICOLINATE SYNTHASE"/>
    <property type="match status" value="1"/>
</dbReference>
<gene>
    <name evidence="6" type="ORF">PBOR_30750</name>
</gene>
<dbReference type="GO" id="GO:0008840">
    <property type="term" value="F:4-hydroxy-tetrahydrodipicolinate synthase activity"/>
    <property type="evidence" value="ECO:0007669"/>
    <property type="project" value="TreeGrafter"/>
</dbReference>
<evidence type="ECO:0000256" key="1">
    <source>
        <dbReference type="ARBA" id="ARBA00007592"/>
    </source>
</evidence>
<feature type="active site" description="Schiff-base intermediate with substrate" evidence="4">
    <location>
        <position position="161"/>
    </location>
</feature>
<dbReference type="PIRSF" id="PIRSF001365">
    <property type="entry name" value="DHDPS"/>
    <property type="match status" value="1"/>
</dbReference>
<feature type="active site" description="Proton donor/acceptor" evidence="4">
    <location>
        <position position="132"/>
    </location>
</feature>
<dbReference type="PRINTS" id="PR00146">
    <property type="entry name" value="DHPICSNTHASE"/>
</dbReference>
<dbReference type="Gene3D" id="3.20.20.70">
    <property type="entry name" value="Aldolase class I"/>
    <property type="match status" value="1"/>
</dbReference>
<feature type="binding site" evidence="5">
    <location>
        <position position="44"/>
    </location>
    <ligand>
        <name>pyruvate</name>
        <dbReference type="ChEBI" id="CHEBI:15361"/>
    </ligand>
</feature>
<evidence type="ECO:0000256" key="4">
    <source>
        <dbReference type="PIRSR" id="PIRSR001365-1"/>
    </source>
</evidence>
<dbReference type="InterPro" id="IPR013785">
    <property type="entry name" value="Aldolase_TIM"/>
</dbReference>